<dbReference type="PANTHER" id="PTHR10625:SF10">
    <property type="entry name" value="HISTONE DEACETYLASE HDAC1"/>
    <property type="match status" value="1"/>
</dbReference>
<evidence type="ECO:0000256" key="1">
    <source>
        <dbReference type="ARBA" id="ARBA00005947"/>
    </source>
</evidence>
<dbReference type="Gene3D" id="3.40.800.20">
    <property type="entry name" value="Histone deacetylase domain"/>
    <property type="match status" value="1"/>
</dbReference>
<evidence type="ECO:0000313" key="3">
    <source>
        <dbReference type="EMBL" id="ATS83879.1"/>
    </source>
</evidence>
<accession>A0AB33F5S4</accession>
<comment type="similarity">
    <text evidence="1">Belongs to the histone deacetylase family.</text>
</comment>
<dbReference type="InterPro" id="IPR023801">
    <property type="entry name" value="His_deacetylse_dom"/>
</dbReference>
<dbReference type="PANTHER" id="PTHR10625">
    <property type="entry name" value="HISTONE DEACETYLASE HDAC1-RELATED"/>
    <property type="match status" value="1"/>
</dbReference>
<dbReference type="CDD" id="cd11599">
    <property type="entry name" value="HDAC_classII_2"/>
    <property type="match status" value="1"/>
</dbReference>
<dbReference type="AlphaFoldDB" id="A0AB33F5S4"/>
<evidence type="ECO:0000259" key="2">
    <source>
        <dbReference type="Pfam" id="PF00850"/>
    </source>
</evidence>
<dbReference type="InterPro" id="IPR000286">
    <property type="entry name" value="HDACs"/>
</dbReference>
<dbReference type="RefSeq" id="WP_022558363.1">
    <property type="nucleotide sequence ID" value="NZ_CP020979.2"/>
</dbReference>
<dbReference type="EMBL" id="CP021015">
    <property type="protein sequence ID" value="ATS83879.1"/>
    <property type="molecule type" value="Genomic_DNA"/>
</dbReference>
<dbReference type="SUPFAM" id="SSF52768">
    <property type="entry name" value="Arginase/deacetylase"/>
    <property type="match status" value="1"/>
</dbReference>
<dbReference type="GO" id="GO:0040029">
    <property type="term" value="P:epigenetic regulation of gene expression"/>
    <property type="evidence" value="ECO:0007669"/>
    <property type="project" value="TreeGrafter"/>
</dbReference>
<proteinExistence type="inferred from homology"/>
<dbReference type="PRINTS" id="PR01270">
    <property type="entry name" value="HDASUPER"/>
</dbReference>
<protein>
    <submittedName>
        <fullName evidence="3">Acetoin utilization protein</fullName>
    </submittedName>
</protein>
<organism evidence="3 4">
    <name type="scientific">Xanthomonas citri pv. phaseoli var. fuscans</name>
    <dbReference type="NCBI Taxonomy" id="473423"/>
    <lineage>
        <taxon>Bacteria</taxon>
        <taxon>Pseudomonadati</taxon>
        <taxon>Pseudomonadota</taxon>
        <taxon>Gammaproteobacteria</taxon>
        <taxon>Lysobacterales</taxon>
        <taxon>Lysobacteraceae</taxon>
        <taxon>Xanthomonas</taxon>
    </lineage>
</organism>
<name>A0AB33F5S4_XANCI</name>
<feature type="domain" description="Histone deacetylase" evidence="2">
    <location>
        <begin position="18"/>
        <end position="301"/>
    </location>
</feature>
<dbReference type="GO" id="GO:0004407">
    <property type="term" value="F:histone deacetylase activity"/>
    <property type="evidence" value="ECO:0007669"/>
    <property type="project" value="TreeGrafter"/>
</dbReference>
<reference evidence="3 4" key="1">
    <citation type="journal article" date="2017" name="BMC Genomics">
        <title>Xanthomonas adaptation to common bean is associated with horizontal transfers of genes encoding TAL effectors.</title>
        <authorList>
            <person name="Ruh M."/>
            <person name="Briand M."/>
            <person name="Bonneau S."/>
            <person name="Jacques M.A."/>
            <person name="Chen N.W.G."/>
        </authorList>
    </citation>
    <scope>NUCLEOTIDE SEQUENCE [LARGE SCALE GENOMIC DNA]</scope>
    <source>
        <strain evidence="3 4">CFBP6991</strain>
    </source>
</reference>
<gene>
    <name evidence="3" type="ORF">XcfCFBP6991P_07810</name>
</gene>
<dbReference type="InterPro" id="IPR023696">
    <property type="entry name" value="Ureohydrolase_dom_sf"/>
</dbReference>
<dbReference type="Proteomes" id="UP000230560">
    <property type="component" value="Chromosome"/>
</dbReference>
<evidence type="ECO:0000313" key="4">
    <source>
        <dbReference type="Proteomes" id="UP000230560"/>
    </source>
</evidence>
<dbReference type="InterPro" id="IPR037138">
    <property type="entry name" value="His_deacetylse_dom_sf"/>
</dbReference>
<sequence length="315" mass="34488">MLVFTHPACLGHDAGPEHPESPARLEAVVQALRGAFPDLDWREAPLAKLGDLCRVHEREQVDAVLETAFDGYRQLDVDTRMVPASRAAALRAAGAGIAAVDAVMQDQTRTAFCAVRPPGHHATAQVSMGFCLFNNIAVAAAHARDRHGLERITIVDFDVHHGNGTQAIFERDPAVQYLSTHQSGLYPHSGSVYERGVGNIHNLLLPPGSDGLRFRNVWEDEMLPLIDAFRPQLILISAGFDAHLRDPLADLMLDDADFAWLTGALRTLADRHARGRVVSMLEGGYDLQALAECSIAHVRVLLQQTTLNLLLKDKK</sequence>
<dbReference type="Pfam" id="PF00850">
    <property type="entry name" value="Hist_deacetyl"/>
    <property type="match status" value="1"/>
</dbReference>